<gene>
    <name evidence="8" type="ORF">A1O9_03773</name>
</gene>
<keyword evidence="3 6" id="KW-1133">Transmembrane helix</keyword>
<dbReference type="InterPro" id="IPR052185">
    <property type="entry name" value="IPC_Synthase-Related"/>
</dbReference>
<keyword evidence="2 6" id="KW-0812">Transmembrane</keyword>
<evidence type="ECO:0000256" key="6">
    <source>
        <dbReference type="SAM" id="Phobius"/>
    </source>
</evidence>
<feature type="domain" description="Inositolphosphotransferase Aur1/Ipt1" evidence="7">
    <location>
        <begin position="233"/>
        <end position="326"/>
    </location>
</feature>
<dbReference type="PANTHER" id="PTHR31310">
    <property type="match status" value="1"/>
</dbReference>
<evidence type="ECO:0000256" key="4">
    <source>
        <dbReference type="ARBA" id="ARBA00023136"/>
    </source>
</evidence>
<dbReference type="EMBL" id="AMGV01000003">
    <property type="protein sequence ID" value="KEF58930.1"/>
    <property type="molecule type" value="Genomic_DNA"/>
</dbReference>
<dbReference type="CDD" id="cd03386">
    <property type="entry name" value="PAP2_Aur1_like"/>
    <property type="match status" value="1"/>
</dbReference>
<reference evidence="8 9" key="1">
    <citation type="submission" date="2013-03" db="EMBL/GenBank/DDBJ databases">
        <title>The Genome Sequence of Exophiala aquamarina CBS 119918.</title>
        <authorList>
            <consortium name="The Broad Institute Genomics Platform"/>
            <person name="Cuomo C."/>
            <person name="de Hoog S."/>
            <person name="Gorbushina A."/>
            <person name="Walker B."/>
            <person name="Young S.K."/>
            <person name="Zeng Q."/>
            <person name="Gargeya S."/>
            <person name="Fitzgerald M."/>
            <person name="Haas B."/>
            <person name="Abouelleil A."/>
            <person name="Allen A.W."/>
            <person name="Alvarado L."/>
            <person name="Arachchi H.M."/>
            <person name="Berlin A.M."/>
            <person name="Chapman S.B."/>
            <person name="Gainer-Dewar J."/>
            <person name="Goldberg J."/>
            <person name="Griggs A."/>
            <person name="Gujja S."/>
            <person name="Hansen M."/>
            <person name="Howarth C."/>
            <person name="Imamovic A."/>
            <person name="Ireland A."/>
            <person name="Larimer J."/>
            <person name="McCowan C."/>
            <person name="Murphy C."/>
            <person name="Pearson M."/>
            <person name="Poon T.W."/>
            <person name="Priest M."/>
            <person name="Roberts A."/>
            <person name="Saif S."/>
            <person name="Shea T."/>
            <person name="Sisk P."/>
            <person name="Sykes S."/>
            <person name="Wortman J."/>
            <person name="Nusbaum C."/>
            <person name="Birren B."/>
        </authorList>
    </citation>
    <scope>NUCLEOTIDE SEQUENCE [LARGE SCALE GENOMIC DNA]</scope>
    <source>
        <strain evidence="8 9">CBS 119918</strain>
    </source>
</reference>
<feature type="region of interest" description="Disordered" evidence="5">
    <location>
        <begin position="439"/>
        <end position="460"/>
    </location>
</feature>
<organism evidence="8 9">
    <name type="scientific">Exophiala aquamarina CBS 119918</name>
    <dbReference type="NCBI Taxonomy" id="1182545"/>
    <lineage>
        <taxon>Eukaryota</taxon>
        <taxon>Fungi</taxon>
        <taxon>Dikarya</taxon>
        <taxon>Ascomycota</taxon>
        <taxon>Pezizomycotina</taxon>
        <taxon>Eurotiomycetes</taxon>
        <taxon>Chaetothyriomycetidae</taxon>
        <taxon>Chaetothyriales</taxon>
        <taxon>Herpotrichiellaceae</taxon>
        <taxon>Exophiala</taxon>
    </lineage>
</organism>
<proteinExistence type="predicted"/>
<sequence>MGAGAYLEPLAVVVLLFGGAWINRATDFPVSSTKPEDDEPLLAAHAVHTEEDLNLAEAQLNKSKRSLSPSLLPSQETRWHERELRIMGYRKLVETPNTAVFRNRALSRLLHKFPFLVEAWYWALIYWVYQLGRAFTAVTIVEGTIHVARRHALQVVEIEKSLHIFWEIPIQEFFMGYPRLMTYINWLYSFIHIPGTIAFLVWLYYYTITSNRPLQRRPDRLQENNHPNFQAGPALYEARRRTMAVCNLLAFVVFTLWPCMPPRLLSDPDYNGADAEQAKSYGFVDTVHSKEGASSVWTQNRFCNQYAAMPSLHFGYSLLVGLTIMSIPLAPEHRRSRSVHLPIFNNSHPDLAPQIRLPSSRRLLCLALGFAYPFAILVAIVSTANHFILDAVAGALVCALGWKSNAILLNLLVLEDWFLWMVRIHKPVQTSLEERGFSKGTAGPGVKKGWNPQYPVGNNK</sequence>
<dbReference type="HOGENOM" id="CLU_035756_0_0_1"/>
<feature type="transmembrane region" description="Helical" evidence="6">
    <location>
        <begin position="242"/>
        <end position="260"/>
    </location>
</feature>
<evidence type="ECO:0000313" key="9">
    <source>
        <dbReference type="Proteomes" id="UP000027920"/>
    </source>
</evidence>
<dbReference type="OrthoDB" id="2566866at2759"/>
<dbReference type="Proteomes" id="UP000027920">
    <property type="component" value="Unassembled WGS sequence"/>
</dbReference>
<dbReference type="GO" id="GO:0016020">
    <property type="term" value="C:membrane"/>
    <property type="evidence" value="ECO:0007669"/>
    <property type="project" value="UniProtKB-SubCell"/>
</dbReference>
<dbReference type="VEuPathDB" id="FungiDB:A1O9_03773"/>
<dbReference type="AlphaFoldDB" id="A0A072PTS5"/>
<keyword evidence="4 6" id="KW-0472">Membrane</keyword>
<feature type="transmembrane region" description="Helical" evidence="6">
    <location>
        <begin position="6"/>
        <end position="23"/>
    </location>
</feature>
<name>A0A072PTS5_9EURO</name>
<evidence type="ECO:0000256" key="1">
    <source>
        <dbReference type="ARBA" id="ARBA00004141"/>
    </source>
</evidence>
<comment type="caution">
    <text evidence="8">The sequence shown here is derived from an EMBL/GenBank/DDBJ whole genome shotgun (WGS) entry which is preliminary data.</text>
</comment>
<feature type="transmembrane region" description="Helical" evidence="6">
    <location>
        <begin position="314"/>
        <end position="331"/>
    </location>
</feature>
<dbReference type="GeneID" id="25278707"/>
<keyword evidence="9" id="KW-1185">Reference proteome</keyword>
<dbReference type="Pfam" id="PF14378">
    <property type="entry name" value="PAP2_3"/>
    <property type="match status" value="3"/>
</dbReference>
<evidence type="ECO:0000256" key="2">
    <source>
        <dbReference type="ARBA" id="ARBA00022692"/>
    </source>
</evidence>
<feature type="transmembrane region" description="Helical" evidence="6">
    <location>
        <begin position="109"/>
        <end position="129"/>
    </location>
</feature>
<feature type="transmembrane region" description="Helical" evidence="6">
    <location>
        <begin position="387"/>
        <end position="413"/>
    </location>
</feature>
<evidence type="ECO:0000256" key="5">
    <source>
        <dbReference type="SAM" id="MobiDB-lite"/>
    </source>
</evidence>
<dbReference type="RefSeq" id="XP_013261520.1">
    <property type="nucleotide sequence ID" value="XM_013406066.1"/>
</dbReference>
<evidence type="ECO:0000313" key="8">
    <source>
        <dbReference type="EMBL" id="KEF58930.1"/>
    </source>
</evidence>
<feature type="domain" description="Inositolphosphotransferase Aur1/Ipt1" evidence="7">
    <location>
        <begin position="154"/>
        <end position="206"/>
    </location>
</feature>
<comment type="subcellular location">
    <subcellularLocation>
        <location evidence="1">Membrane</location>
        <topology evidence="1">Multi-pass membrane protein</topology>
    </subcellularLocation>
</comment>
<dbReference type="InterPro" id="IPR026841">
    <property type="entry name" value="Aur1/Ipt1"/>
</dbReference>
<accession>A0A072PTS5</accession>
<evidence type="ECO:0000259" key="7">
    <source>
        <dbReference type="Pfam" id="PF14378"/>
    </source>
</evidence>
<protein>
    <recommendedName>
        <fullName evidence="7">Inositolphosphotransferase Aur1/Ipt1 domain-containing protein</fullName>
    </recommendedName>
</protein>
<feature type="domain" description="Inositolphosphotransferase Aur1/Ipt1" evidence="7">
    <location>
        <begin position="362"/>
        <end position="401"/>
    </location>
</feature>
<feature type="transmembrane region" description="Helical" evidence="6">
    <location>
        <begin position="363"/>
        <end position="381"/>
    </location>
</feature>
<feature type="transmembrane region" description="Helical" evidence="6">
    <location>
        <begin position="186"/>
        <end position="207"/>
    </location>
</feature>
<evidence type="ECO:0000256" key="3">
    <source>
        <dbReference type="ARBA" id="ARBA00022989"/>
    </source>
</evidence>
<dbReference type="PANTHER" id="PTHR31310:SF7">
    <property type="entry name" value="PA-PHOSPHATASE RELATED-FAMILY PROTEIN DDB_G0268928"/>
    <property type="match status" value="1"/>
</dbReference>